<keyword evidence="3" id="KW-1185">Reference proteome</keyword>
<gene>
    <name evidence="2" type="ORF">NZH93_02930</name>
</gene>
<evidence type="ECO:0000313" key="2">
    <source>
        <dbReference type="EMBL" id="MCS7475793.1"/>
    </source>
</evidence>
<evidence type="ECO:0008006" key="4">
    <source>
        <dbReference type="Google" id="ProtNLM"/>
    </source>
</evidence>
<keyword evidence="1" id="KW-0732">Signal</keyword>
<reference evidence="2" key="1">
    <citation type="submission" date="2022-08" db="EMBL/GenBank/DDBJ databases">
        <authorList>
            <person name="Tistechok S."/>
            <person name="Samborskyy M."/>
            <person name="Roman I."/>
        </authorList>
    </citation>
    <scope>NUCLEOTIDE SEQUENCE</scope>
    <source>
        <strain evidence="2">DSM 103496</strain>
    </source>
</reference>
<organism evidence="2 3">
    <name type="scientific">Umezawaea endophytica</name>
    <dbReference type="NCBI Taxonomy" id="1654476"/>
    <lineage>
        <taxon>Bacteria</taxon>
        <taxon>Bacillati</taxon>
        <taxon>Actinomycetota</taxon>
        <taxon>Actinomycetes</taxon>
        <taxon>Pseudonocardiales</taxon>
        <taxon>Pseudonocardiaceae</taxon>
        <taxon>Umezawaea</taxon>
    </lineage>
</organism>
<dbReference type="EMBL" id="JANYMP010000001">
    <property type="protein sequence ID" value="MCS7475793.1"/>
    <property type="molecule type" value="Genomic_DNA"/>
</dbReference>
<dbReference type="RefSeq" id="WP_259621297.1">
    <property type="nucleotide sequence ID" value="NZ_JANYMP010000001.1"/>
</dbReference>
<evidence type="ECO:0000313" key="3">
    <source>
        <dbReference type="Proteomes" id="UP001141259"/>
    </source>
</evidence>
<protein>
    <recommendedName>
        <fullName evidence="4">Peptidase inhibitor family I36</fullName>
    </recommendedName>
</protein>
<proteinExistence type="predicted"/>
<dbReference type="Proteomes" id="UP001141259">
    <property type="component" value="Unassembled WGS sequence"/>
</dbReference>
<accession>A0A9X2VIQ1</accession>
<evidence type="ECO:0000256" key="1">
    <source>
        <dbReference type="SAM" id="SignalP"/>
    </source>
</evidence>
<feature type="chain" id="PRO_5040796142" description="Peptidase inhibitor family I36" evidence="1">
    <location>
        <begin position="27"/>
        <end position="141"/>
    </location>
</feature>
<dbReference type="AlphaFoldDB" id="A0A9X2VIQ1"/>
<feature type="signal peptide" evidence="1">
    <location>
        <begin position="1"/>
        <end position="26"/>
    </location>
</feature>
<comment type="caution">
    <text evidence="2">The sequence shown here is derived from an EMBL/GenBank/DDBJ whole genome shotgun (WGS) entry which is preliminary data.</text>
</comment>
<sequence length="141" mass="15414">MRKIILSLSMAVAAVIGLAMPGTAMAVDYETDYAVVGTPPSGELLRCDVLRVGVQVCFEVSGDRWWVLDNDSDGKSAIVDWENYRGGSLYRSGRCVNSHTAGTWASCNKNYYEGSVLYGRAGVWNRSTGAEPVYAGWLQFM</sequence>
<name>A0A9X2VIQ1_9PSEU</name>